<protein>
    <submittedName>
        <fullName evidence="1">Uncharacterized protein</fullName>
    </submittedName>
</protein>
<dbReference type="STRING" id="1891675.B1H58_06660"/>
<evidence type="ECO:0000313" key="2">
    <source>
        <dbReference type="Proteomes" id="UP000192900"/>
    </source>
</evidence>
<dbReference type="Proteomes" id="UP000192900">
    <property type="component" value="Chromosome"/>
</dbReference>
<sequence length="463" mass="52278">MSKPPKGVARFDSSAAMVMALSNALHQRPFSSPSQSPTLDRMLPALNLLPERVREWGYALGGMAEGITLSQAQQLDIEGIARWVASQYPQQQYQAAFVGSSNGAMVHLAAAMGVPWLPQTFLCPVRSLHNDPDDAQKGMADGKPITDALLAASPHLAVHHMQDPNQDRLMLDQMSYFRLKHRKLPLEYHEFLLSALPPGGTLVINHCTQQWPATRTSDRSFYQFGAVGGATEQEYFSGGPRVMEYLARNGVEREKWEPPAPDVTVPEAEWGFDAHLMAELKKLANSQNWKLVELRYENPEALSFVTAEIYRDWYLSAGVIASRLVVDNFLLMDPWTTMQQYAIPFWLTFCTEPSASSLQRYLERQPRFRNIDLLLFSHGTESIGMASIERWQQLLNYATDEGAFIGVDTERFPRDFATLSRFDEELKQRAPLLPPPEPLTTETFLAGVQRYGEKFQVECLLHN</sequence>
<evidence type="ECO:0000313" key="1">
    <source>
        <dbReference type="EMBL" id="ARJ41734.1"/>
    </source>
</evidence>
<dbReference type="EMBL" id="CP019706">
    <property type="protein sequence ID" value="ARJ41734.1"/>
    <property type="molecule type" value="Genomic_DNA"/>
</dbReference>
<dbReference type="OrthoDB" id="501208at2"/>
<gene>
    <name evidence="1" type="ORF">B1H58_06660</name>
</gene>
<accession>A0A1W6B3T6</accession>
<organism evidence="1 2">
    <name type="scientific">Pantoea alhagi</name>
    <dbReference type="NCBI Taxonomy" id="1891675"/>
    <lineage>
        <taxon>Bacteria</taxon>
        <taxon>Pseudomonadati</taxon>
        <taxon>Pseudomonadota</taxon>
        <taxon>Gammaproteobacteria</taxon>
        <taxon>Enterobacterales</taxon>
        <taxon>Erwiniaceae</taxon>
        <taxon>Pantoea</taxon>
    </lineage>
</organism>
<dbReference type="RefSeq" id="WP_085068829.1">
    <property type="nucleotide sequence ID" value="NZ_CP019706.1"/>
</dbReference>
<keyword evidence="2" id="KW-1185">Reference proteome</keyword>
<dbReference type="AlphaFoldDB" id="A0A1W6B3T6"/>
<name>A0A1W6B3T6_9GAMM</name>
<proteinExistence type="predicted"/>
<dbReference type="KEGG" id="palh:B1H58_06660"/>
<reference evidence="1 2" key="1">
    <citation type="submission" date="2017-02" db="EMBL/GenBank/DDBJ databases">
        <title>Complete genome sequence of the drought resistance-promoting endophyte Pantoea alhagi LTYR-11Z.</title>
        <authorList>
            <person name="Zhang L."/>
        </authorList>
    </citation>
    <scope>NUCLEOTIDE SEQUENCE [LARGE SCALE GENOMIC DNA]</scope>
    <source>
        <strain evidence="1 2">LTYR-11Z</strain>
    </source>
</reference>